<protein>
    <submittedName>
        <fullName evidence="2">Uncharacterized protein</fullName>
    </submittedName>
</protein>
<name>A0A1M5KZR3_9HYPH</name>
<gene>
    <name evidence="2" type="ORF">SAMN02745157_4449</name>
</gene>
<dbReference type="RefSeq" id="WP_073057611.1">
    <property type="nucleotide sequence ID" value="NZ_FQUP01000006.1"/>
</dbReference>
<sequence>MTIAETENSHDRRGAGSRQRFSPFFAGHPAATVLQAPIAELIRFTAHHAFELVAEIDAALAEARGGALLDQF</sequence>
<evidence type="ECO:0000313" key="2">
    <source>
        <dbReference type="EMBL" id="SHG58257.1"/>
    </source>
</evidence>
<reference evidence="2 3" key="1">
    <citation type="submission" date="2016-11" db="EMBL/GenBank/DDBJ databases">
        <authorList>
            <person name="Jaros S."/>
            <person name="Januszkiewicz K."/>
            <person name="Wedrychowicz H."/>
        </authorList>
    </citation>
    <scope>NUCLEOTIDE SEQUENCE [LARGE SCALE GENOMIC DNA]</scope>
    <source>
        <strain evidence="2 3">DSM 19436</strain>
    </source>
</reference>
<dbReference type="EMBL" id="FQUP01000006">
    <property type="protein sequence ID" value="SHG58257.1"/>
    <property type="molecule type" value="Genomic_DNA"/>
</dbReference>
<proteinExistence type="predicted"/>
<feature type="region of interest" description="Disordered" evidence="1">
    <location>
        <begin position="1"/>
        <end position="21"/>
    </location>
</feature>
<accession>A0A1M5KZR3</accession>
<evidence type="ECO:0000313" key="3">
    <source>
        <dbReference type="Proteomes" id="UP000184485"/>
    </source>
</evidence>
<dbReference type="STRING" id="1122133.SAMN02745157_4449"/>
<dbReference type="AlphaFoldDB" id="A0A1M5KZR3"/>
<dbReference type="Proteomes" id="UP000184485">
    <property type="component" value="Unassembled WGS sequence"/>
</dbReference>
<evidence type="ECO:0000256" key="1">
    <source>
        <dbReference type="SAM" id="MobiDB-lite"/>
    </source>
</evidence>
<organism evidence="2 3">
    <name type="scientific">Kaistia soli DSM 19436</name>
    <dbReference type="NCBI Taxonomy" id="1122133"/>
    <lineage>
        <taxon>Bacteria</taxon>
        <taxon>Pseudomonadati</taxon>
        <taxon>Pseudomonadota</taxon>
        <taxon>Alphaproteobacteria</taxon>
        <taxon>Hyphomicrobiales</taxon>
        <taxon>Kaistiaceae</taxon>
        <taxon>Kaistia</taxon>
    </lineage>
</organism>
<keyword evidence="3" id="KW-1185">Reference proteome</keyword>